<comment type="caution">
    <text evidence="12">The sequence shown here is derived from an EMBL/GenBank/DDBJ whole genome shotgun (WGS) entry which is preliminary data.</text>
</comment>
<dbReference type="InterPro" id="IPR018078">
    <property type="entry name" value="DNA-binding_RecF_CS"/>
</dbReference>
<dbReference type="PANTHER" id="PTHR32182:SF0">
    <property type="entry name" value="DNA REPLICATION AND REPAIR PROTEIN RECF"/>
    <property type="match status" value="1"/>
</dbReference>
<evidence type="ECO:0000259" key="11">
    <source>
        <dbReference type="Pfam" id="PF02463"/>
    </source>
</evidence>
<name>A0A524RLJ2_9CHRO</name>
<keyword evidence="5 9" id="KW-0235">DNA replication</keyword>
<dbReference type="Pfam" id="PF02463">
    <property type="entry name" value="SMC_N"/>
    <property type="match status" value="1"/>
</dbReference>
<dbReference type="SUPFAM" id="SSF52540">
    <property type="entry name" value="P-loop containing nucleoside triphosphate hydrolases"/>
    <property type="match status" value="1"/>
</dbReference>
<dbReference type="InterPro" id="IPR001238">
    <property type="entry name" value="DNA-binding_RecF"/>
</dbReference>
<keyword evidence="9 10" id="KW-0742">SOS response</keyword>
<evidence type="ECO:0000313" key="12">
    <source>
        <dbReference type="EMBL" id="TGG90940.1"/>
    </source>
</evidence>
<dbReference type="Gene3D" id="3.40.50.300">
    <property type="entry name" value="P-loop containing nucleotide triphosphate hydrolases"/>
    <property type="match status" value="1"/>
</dbReference>
<dbReference type="HAMAP" id="MF_00365">
    <property type="entry name" value="RecF"/>
    <property type="match status" value="1"/>
</dbReference>
<keyword evidence="9 10" id="KW-0227">DNA damage</keyword>
<comment type="function">
    <text evidence="9 10">The RecF protein is involved in DNA metabolism; it is required for DNA replication and normal SOS inducibility. RecF binds preferentially to single-stranded, linear DNA. It also seems to bind ATP.</text>
</comment>
<evidence type="ECO:0000256" key="6">
    <source>
        <dbReference type="ARBA" id="ARBA00022741"/>
    </source>
</evidence>
<sequence>MKPVPLRLHALELQNFRNYGRARLHLRDTRLIVLGPNGTGKSNLLEAAELLGSLRSHRTSQDRDLIRDGEERARVCGRVGPDAEDTISLELRPRGGRRALRNGQPLERQHDLFGLLRCVGFSCLDLELVRGEPGLRRQWLDRVVLQLEPLYGDLLSRYGRLLRQRTALLRARDCQPDDAVLDAYDTQMTLVGIRLHRRRHRALQRLEPLASSLQQRLSGGREQLRLVYRPGTDTGSAGRADRLRVDGEVEEDAWSSAMLGQLRGQRQLERQLGSCRVGPQRDEVSLELNHTSARRYGSSGQQRCLVLALKLAELELITAVSGTRPLLILDDVLAELDPERQRLLLEAIGRDHQCLLSATHLDRFVEDWWEGAQCVQTRDGVLWDVSPAEAAKGEPGSRHG</sequence>
<dbReference type="GO" id="GO:0005524">
    <property type="term" value="F:ATP binding"/>
    <property type="evidence" value="ECO:0007669"/>
    <property type="project" value="UniProtKB-UniRule"/>
</dbReference>
<evidence type="ECO:0000313" key="13">
    <source>
        <dbReference type="Proteomes" id="UP000317990"/>
    </source>
</evidence>
<comment type="subcellular location">
    <subcellularLocation>
        <location evidence="1 9 10">Cytoplasm</location>
    </subcellularLocation>
</comment>
<evidence type="ECO:0000256" key="5">
    <source>
        <dbReference type="ARBA" id="ARBA00022705"/>
    </source>
</evidence>
<dbReference type="NCBIfam" id="TIGR00611">
    <property type="entry name" value="recf"/>
    <property type="match status" value="1"/>
</dbReference>
<dbReference type="PROSITE" id="PS00618">
    <property type="entry name" value="RECF_2"/>
    <property type="match status" value="1"/>
</dbReference>
<dbReference type="GO" id="GO:0006302">
    <property type="term" value="P:double-strand break repair"/>
    <property type="evidence" value="ECO:0007669"/>
    <property type="project" value="TreeGrafter"/>
</dbReference>
<dbReference type="GO" id="GO:0009432">
    <property type="term" value="P:SOS response"/>
    <property type="evidence" value="ECO:0007669"/>
    <property type="project" value="UniProtKB-UniRule"/>
</dbReference>
<comment type="similarity">
    <text evidence="2 9 10">Belongs to the RecF family.</text>
</comment>
<keyword evidence="8 9" id="KW-0238">DNA-binding</keyword>
<evidence type="ECO:0000256" key="3">
    <source>
        <dbReference type="ARBA" id="ARBA00020170"/>
    </source>
</evidence>
<dbReference type="Proteomes" id="UP000317990">
    <property type="component" value="Unassembled WGS sequence"/>
</dbReference>
<dbReference type="PANTHER" id="PTHR32182">
    <property type="entry name" value="DNA REPLICATION AND REPAIR PROTEIN RECF"/>
    <property type="match status" value="1"/>
</dbReference>
<dbReference type="GO" id="GO:0000731">
    <property type="term" value="P:DNA synthesis involved in DNA repair"/>
    <property type="evidence" value="ECO:0007669"/>
    <property type="project" value="TreeGrafter"/>
</dbReference>
<dbReference type="AlphaFoldDB" id="A0A524RLJ2"/>
<evidence type="ECO:0000256" key="9">
    <source>
        <dbReference type="HAMAP-Rule" id="MF_00365"/>
    </source>
</evidence>
<dbReference type="GO" id="GO:0005737">
    <property type="term" value="C:cytoplasm"/>
    <property type="evidence" value="ECO:0007669"/>
    <property type="project" value="UniProtKB-SubCell"/>
</dbReference>
<protein>
    <recommendedName>
        <fullName evidence="3 9">DNA replication and repair protein RecF</fullName>
    </recommendedName>
</protein>
<keyword evidence="9 10" id="KW-0234">DNA repair</keyword>
<keyword evidence="4 9" id="KW-0963">Cytoplasm</keyword>
<evidence type="ECO:0000256" key="1">
    <source>
        <dbReference type="ARBA" id="ARBA00004496"/>
    </source>
</evidence>
<organism evidence="12 13">
    <name type="scientific">Aphanocapsa feldmannii 277cV</name>
    <dbReference type="NCBI Taxonomy" id="2507553"/>
    <lineage>
        <taxon>Bacteria</taxon>
        <taxon>Bacillati</taxon>
        <taxon>Cyanobacteriota</taxon>
        <taxon>Cyanophyceae</taxon>
        <taxon>Oscillatoriophycideae</taxon>
        <taxon>Chroococcales</taxon>
        <taxon>Microcystaceae</taxon>
        <taxon>Aphanocapsa</taxon>
    </lineage>
</organism>
<feature type="binding site" evidence="9">
    <location>
        <begin position="35"/>
        <end position="42"/>
    </location>
    <ligand>
        <name>ATP</name>
        <dbReference type="ChEBI" id="CHEBI:30616"/>
    </ligand>
</feature>
<evidence type="ECO:0000256" key="4">
    <source>
        <dbReference type="ARBA" id="ARBA00022490"/>
    </source>
</evidence>
<dbReference type="Gene3D" id="1.20.1050.90">
    <property type="entry name" value="RecF/RecN/SMC, N-terminal domain"/>
    <property type="match status" value="1"/>
</dbReference>
<gene>
    <name evidence="9 12" type="primary">recF</name>
    <name evidence="12" type="ORF">ERJ67_09605</name>
</gene>
<proteinExistence type="inferred from homology"/>
<feature type="domain" description="RecF/RecN/SMC N-terminal" evidence="11">
    <location>
        <begin position="8"/>
        <end position="354"/>
    </location>
</feature>
<dbReference type="InterPro" id="IPR042174">
    <property type="entry name" value="RecF_2"/>
</dbReference>
<dbReference type="GO" id="GO:0003697">
    <property type="term" value="F:single-stranded DNA binding"/>
    <property type="evidence" value="ECO:0007669"/>
    <property type="project" value="UniProtKB-UniRule"/>
</dbReference>
<evidence type="ECO:0000256" key="8">
    <source>
        <dbReference type="ARBA" id="ARBA00023125"/>
    </source>
</evidence>
<accession>A0A524RLJ2</accession>
<evidence type="ECO:0000256" key="10">
    <source>
        <dbReference type="RuleBase" id="RU000578"/>
    </source>
</evidence>
<dbReference type="PROSITE" id="PS00617">
    <property type="entry name" value="RECF_1"/>
    <property type="match status" value="1"/>
</dbReference>
<evidence type="ECO:0000256" key="2">
    <source>
        <dbReference type="ARBA" id="ARBA00008016"/>
    </source>
</evidence>
<dbReference type="EMBL" id="SRMO01000084">
    <property type="protein sequence ID" value="TGG90940.1"/>
    <property type="molecule type" value="Genomic_DNA"/>
</dbReference>
<dbReference type="InterPro" id="IPR003395">
    <property type="entry name" value="RecF/RecN/SMC_N"/>
</dbReference>
<keyword evidence="6 9" id="KW-0547">Nucleotide-binding</keyword>
<dbReference type="GO" id="GO:0006260">
    <property type="term" value="P:DNA replication"/>
    <property type="evidence" value="ECO:0007669"/>
    <property type="project" value="UniProtKB-UniRule"/>
</dbReference>
<evidence type="ECO:0000256" key="7">
    <source>
        <dbReference type="ARBA" id="ARBA00022840"/>
    </source>
</evidence>
<reference evidence="12 13" key="1">
    <citation type="journal article" date="2019" name="mSystems">
        <title>Life at home and on the roam: Genomic adaptions reflect the dual lifestyle of an intracellular, facultative symbiont.</title>
        <authorList>
            <person name="Burgsdorf I."/>
        </authorList>
    </citation>
    <scope>NUCLEOTIDE SEQUENCE [LARGE SCALE GENOMIC DNA]</scope>
    <source>
        <strain evidence="12">277cV</strain>
    </source>
</reference>
<keyword evidence="7 9" id="KW-0067">ATP-binding</keyword>
<dbReference type="InterPro" id="IPR027417">
    <property type="entry name" value="P-loop_NTPase"/>
</dbReference>